<organism evidence="2 3">
    <name type="scientific">Pleionea mediterranea</name>
    <dbReference type="NCBI Taxonomy" id="523701"/>
    <lineage>
        <taxon>Bacteria</taxon>
        <taxon>Pseudomonadati</taxon>
        <taxon>Pseudomonadota</taxon>
        <taxon>Gammaproteobacteria</taxon>
        <taxon>Oceanospirillales</taxon>
        <taxon>Pleioneaceae</taxon>
        <taxon>Pleionea</taxon>
    </lineage>
</organism>
<evidence type="ECO:0000313" key="2">
    <source>
        <dbReference type="EMBL" id="PWK52804.1"/>
    </source>
</evidence>
<dbReference type="Pfam" id="PF00903">
    <property type="entry name" value="Glyoxalase"/>
    <property type="match status" value="1"/>
</dbReference>
<gene>
    <name evidence="2" type="ORF">C8D97_10422</name>
</gene>
<dbReference type="Gene3D" id="3.10.180.10">
    <property type="entry name" value="2,3-Dihydroxybiphenyl 1,2-Dioxygenase, domain 1"/>
    <property type="match status" value="1"/>
</dbReference>
<evidence type="ECO:0000313" key="3">
    <source>
        <dbReference type="Proteomes" id="UP000245790"/>
    </source>
</evidence>
<comment type="caution">
    <text evidence="2">The sequence shown here is derived from an EMBL/GenBank/DDBJ whole genome shotgun (WGS) entry which is preliminary data.</text>
</comment>
<sequence length="133" mass="15487">MLPKLNGIDHIHLNVPNKSKAADWYKEILGLSVDQQYDNWNTNKGPLMLKNDDDNIHLALFESDNFTPTDALALNASGKDFLLWKQHLQQHNLLNRYSDHQLSLSLYFNDPFGHQHEITTKETDYVRTKLNEQ</sequence>
<keyword evidence="2" id="KW-0223">Dioxygenase</keyword>
<dbReference type="PROSITE" id="PS51819">
    <property type="entry name" value="VOC"/>
    <property type="match status" value="1"/>
</dbReference>
<dbReference type="OrthoDB" id="9795618at2"/>
<accession>A0A316FVJ1</accession>
<dbReference type="InterPro" id="IPR037523">
    <property type="entry name" value="VOC_core"/>
</dbReference>
<dbReference type="GO" id="GO:0051213">
    <property type="term" value="F:dioxygenase activity"/>
    <property type="evidence" value="ECO:0007669"/>
    <property type="project" value="UniProtKB-KW"/>
</dbReference>
<reference evidence="2 3" key="1">
    <citation type="submission" date="2018-05" db="EMBL/GenBank/DDBJ databases">
        <title>Genomic Encyclopedia of Type Strains, Phase IV (KMG-IV): sequencing the most valuable type-strain genomes for metagenomic binning, comparative biology and taxonomic classification.</title>
        <authorList>
            <person name="Goeker M."/>
        </authorList>
    </citation>
    <scope>NUCLEOTIDE SEQUENCE [LARGE SCALE GENOMIC DNA]</scope>
    <source>
        <strain evidence="2 3">DSM 25350</strain>
    </source>
</reference>
<name>A0A316FVJ1_9GAMM</name>
<dbReference type="AlphaFoldDB" id="A0A316FVJ1"/>
<feature type="domain" description="VOC" evidence="1">
    <location>
        <begin position="7"/>
        <end position="121"/>
    </location>
</feature>
<dbReference type="Proteomes" id="UP000245790">
    <property type="component" value="Unassembled WGS sequence"/>
</dbReference>
<dbReference type="SUPFAM" id="SSF54593">
    <property type="entry name" value="Glyoxalase/Bleomycin resistance protein/Dihydroxybiphenyl dioxygenase"/>
    <property type="match status" value="1"/>
</dbReference>
<keyword evidence="3" id="KW-1185">Reference proteome</keyword>
<dbReference type="InterPro" id="IPR004360">
    <property type="entry name" value="Glyas_Fos-R_dOase_dom"/>
</dbReference>
<evidence type="ECO:0000259" key="1">
    <source>
        <dbReference type="PROSITE" id="PS51819"/>
    </source>
</evidence>
<keyword evidence="2" id="KW-0560">Oxidoreductase</keyword>
<protein>
    <submittedName>
        <fullName evidence="2">Glyoxalase/bleomycin resistance protein/dioxygenase superfamily protein</fullName>
    </submittedName>
</protein>
<dbReference type="RefSeq" id="WP_109762793.1">
    <property type="nucleotide sequence ID" value="NZ_QGGU01000004.1"/>
</dbReference>
<dbReference type="EMBL" id="QGGU01000004">
    <property type="protein sequence ID" value="PWK52804.1"/>
    <property type="molecule type" value="Genomic_DNA"/>
</dbReference>
<dbReference type="InterPro" id="IPR029068">
    <property type="entry name" value="Glyas_Bleomycin-R_OHBP_Dase"/>
</dbReference>
<proteinExistence type="predicted"/>